<keyword evidence="4 10" id="KW-0285">Flavoprotein</keyword>
<dbReference type="AlphaFoldDB" id="A0A7S3XEJ1"/>
<evidence type="ECO:0000259" key="15">
    <source>
        <dbReference type="Pfam" id="PF22924"/>
    </source>
</evidence>
<reference evidence="16" key="1">
    <citation type="submission" date="2021-01" db="EMBL/GenBank/DDBJ databases">
        <authorList>
            <person name="Corre E."/>
            <person name="Pelletier E."/>
            <person name="Niang G."/>
            <person name="Scheremetjew M."/>
            <person name="Finn R."/>
            <person name="Kale V."/>
            <person name="Holt S."/>
            <person name="Cochrane G."/>
            <person name="Meng A."/>
            <person name="Brown T."/>
            <person name="Cohen L."/>
        </authorList>
    </citation>
    <scope>NUCLEOTIDE SEQUENCE</scope>
    <source>
        <strain evidence="16">CCMP1897</strain>
    </source>
</reference>
<feature type="active site" description="Proton acceptor" evidence="11">
    <location>
        <position position="407"/>
    </location>
</feature>
<evidence type="ECO:0000256" key="1">
    <source>
        <dbReference type="ARBA" id="ARBA00001974"/>
    </source>
</evidence>
<dbReference type="FunFam" id="1.20.140.10:FF:000010">
    <property type="entry name" value="Acyl-coenzyme A oxidase"/>
    <property type="match status" value="1"/>
</dbReference>
<dbReference type="Pfam" id="PF22924">
    <property type="entry name" value="ACOX_C_alpha1"/>
    <property type="match status" value="1"/>
</dbReference>
<dbReference type="PIRSF" id="PIRSF000168">
    <property type="entry name" value="Acyl-CoA_oxidase"/>
    <property type="match status" value="1"/>
</dbReference>
<dbReference type="GO" id="GO:0071949">
    <property type="term" value="F:FAD binding"/>
    <property type="evidence" value="ECO:0007669"/>
    <property type="project" value="InterPro"/>
</dbReference>
<keyword evidence="8" id="KW-0443">Lipid metabolism</keyword>
<proteinExistence type="inferred from homology"/>
<evidence type="ECO:0000256" key="7">
    <source>
        <dbReference type="ARBA" id="ARBA00023002"/>
    </source>
</evidence>
<name>A0A7S3XEJ1_9CHLO</name>
<dbReference type="InterPro" id="IPR036250">
    <property type="entry name" value="AcylCo_DH-like_C"/>
</dbReference>
<evidence type="ECO:0000256" key="5">
    <source>
        <dbReference type="ARBA" id="ARBA00022827"/>
    </source>
</evidence>
<gene>
    <name evidence="16" type="ORF">PSAL00342_LOCUS5271</name>
</gene>
<evidence type="ECO:0000256" key="9">
    <source>
        <dbReference type="ARBA" id="ARBA00023140"/>
    </source>
</evidence>
<evidence type="ECO:0000259" key="14">
    <source>
        <dbReference type="Pfam" id="PF02770"/>
    </source>
</evidence>
<dbReference type="InterPro" id="IPR009100">
    <property type="entry name" value="AcylCoA_DH/oxidase_NM_dom_sf"/>
</dbReference>
<feature type="domain" description="Acyl-CoA oxidase C-alpha1" evidence="15">
    <location>
        <begin position="275"/>
        <end position="422"/>
    </location>
</feature>
<dbReference type="Pfam" id="PF01756">
    <property type="entry name" value="ACOX"/>
    <property type="match status" value="1"/>
</dbReference>
<dbReference type="GO" id="GO:0003997">
    <property type="term" value="F:acyl-CoA oxidase activity"/>
    <property type="evidence" value="ECO:0007669"/>
    <property type="project" value="InterPro"/>
</dbReference>
<protein>
    <recommendedName>
        <fullName evidence="10">Acyl-coenzyme A oxidase</fullName>
    </recommendedName>
</protein>
<keyword evidence="9" id="KW-0576">Peroxisome</keyword>
<accession>A0A7S3XEJ1</accession>
<dbReference type="InterPro" id="IPR002655">
    <property type="entry name" value="Acyl-CoA_oxidase_C"/>
</dbReference>
<dbReference type="Gene3D" id="2.40.110.10">
    <property type="entry name" value="Butyryl-CoA Dehydrogenase, subunit A, domain 2"/>
    <property type="match status" value="1"/>
</dbReference>
<organism evidence="16">
    <name type="scientific">Picocystis salinarum</name>
    <dbReference type="NCBI Taxonomy" id="88271"/>
    <lineage>
        <taxon>Eukaryota</taxon>
        <taxon>Viridiplantae</taxon>
        <taxon>Chlorophyta</taxon>
        <taxon>Picocystophyceae</taxon>
        <taxon>Picocystales</taxon>
        <taxon>Picocystaceae</taxon>
        <taxon>Picocystis</taxon>
    </lineage>
</organism>
<keyword evidence="6" id="KW-0276">Fatty acid metabolism</keyword>
<dbReference type="FunFam" id="2.40.110.10:FF:000005">
    <property type="entry name" value="Acyl-coenzyme A oxidase"/>
    <property type="match status" value="1"/>
</dbReference>
<dbReference type="InterPro" id="IPR006091">
    <property type="entry name" value="Acyl-CoA_Oxase/DH_mid-dom"/>
</dbReference>
<keyword evidence="5 10" id="KW-0274">FAD</keyword>
<comment type="subcellular location">
    <subcellularLocation>
        <location evidence="2">Peroxisome</location>
    </subcellularLocation>
</comment>
<evidence type="ECO:0000256" key="4">
    <source>
        <dbReference type="ARBA" id="ARBA00022630"/>
    </source>
</evidence>
<dbReference type="InterPro" id="IPR012258">
    <property type="entry name" value="Acyl-CoA_oxidase"/>
</dbReference>
<evidence type="ECO:0000259" key="13">
    <source>
        <dbReference type="Pfam" id="PF01756"/>
    </source>
</evidence>
<dbReference type="PANTHER" id="PTHR10909:SF352">
    <property type="entry name" value="ACYL-COENZYME A OXIDASE-LIKE PROTEIN"/>
    <property type="match status" value="1"/>
</dbReference>
<evidence type="ECO:0000256" key="12">
    <source>
        <dbReference type="PIRSR" id="PIRSR000168-2"/>
    </source>
</evidence>
<feature type="domain" description="Acyl-CoA oxidase C-terminal" evidence="13">
    <location>
        <begin position="446"/>
        <end position="586"/>
    </location>
</feature>
<evidence type="ECO:0000256" key="10">
    <source>
        <dbReference type="PIRNR" id="PIRNR000168"/>
    </source>
</evidence>
<evidence type="ECO:0000256" key="2">
    <source>
        <dbReference type="ARBA" id="ARBA00004275"/>
    </source>
</evidence>
<feature type="binding site" evidence="12">
    <location>
        <position position="173"/>
    </location>
    <ligand>
        <name>FAD</name>
        <dbReference type="ChEBI" id="CHEBI:57692"/>
    </ligand>
</feature>
<evidence type="ECO:0000256" key="8">
    <source>
        <dbReference type="ARBA" id="ARBA00023098"/>
    </source>
</evidence>
<keyword evidence="7" id="KW-0560">Oxidoreductase</keyword>
<evidence type="ECO:0000256" key="3">
    <source>
        <dbReference type="ARBA" id="ARBA00006288"/>
    </source>
</evidence>
<dbReference type="InterPro" id="IPR046373">
    <property type="entry name" value="Acyl-CoA_Oxase/DH_mid-dom_sf"/>
</dbReference>
<dbReference type="PANTHER" id="PTHR10909">
    <property type="entry name" value="ELECTRON TRANSPORT OXIDOREDUCTASE"/>
    <property type="match status" value="1"/>
</dbReference>
<dbReference type="GO" id="GO:0005777">
    <property type="term" value="C:peroxisome"/>
    <property type="evidence" value="ECO:0007669"/>
    <property type="project" value="UniProtKB-SubCell"/>
</dbReference>
<comment type="similarity">
    <text evidence="3 10">Belongs to the acyl-CoA oxidase family.</text>
</comment>
<dbReference type="Pfam" id="PF02770">
    <property type="entry name" value="Acyl-CoA_dh_M"/>
    <property type="match status" value="1"/>
</dbReference>
<feature type="binding site" evidence="12">
    <location>
        <position position="134"/>
    </location>
    <ligand>
        <name>FAD</name>
        <dbReference type="ChEBI" id="CHEBI:57692"/>
    </ligand>
</feature>
<dbReference type="GO" id="GO:0055088">
    <property type="term" value="P:lipid homeostasis"/>
    <property type="evidence" value="ECO:0007669"/>
    <property type="project" value="TreeGrafter"/>
</dbReference>
<comment type="cofactor">
    <cofactor evidence="1">
        <name>FAD</name>
        <dbReference type="ChEBI" id="CHEBI:57692"/>
    </cofactor>
</comment>
<feature type="domain" description="Acyl-CoA oxidase/dehydrogenase middle" evidence="14">
    <location>
        <begin position="130"/>
        <end position="239"/>
    </location>
</feature>
<dbReference type="SUPFAM" id="SSF47203">
    <property type="entry name" value="Acyl-CoA dehydrogenase C-terminal domain-like"/>
    <property type="match status" value="2"/>
</dbReference>
<dbReference type="InterPro" id="IPR055060">
    <property type="entry name" value="ACOX_C_alpha1"/>
</dbReference>
<sequence length="592" mass="66117">MVSAWSALLHDEMHESYAARHMHVREKLLEAFKDPFFQPDYYLSIPAYRELTLQRLKLVADMKLFSVVDYVEDPMKFQIALETLAWCDYSLSIKAGVHFSLCGGTIAKLGTAKHHRKYFKGIDTLTLPGCFGMTELGHGSNVMGIETTAMYDHENKEFIIHTPSDEASKFWIGGAALHAKICTVFAQLTINGKQEGPHAFVVRLRDDYGHLSPGVRIEDNGPKMGLNGVDNGRIWFNHVRVPKDDLLDAFATVDDKGNYCSKIQSVSQRFAVTVGALTAGRTIIAQSAADASKLGLIIAIRYSLKRPQFGSKPIMEYLTHRLRLIPCLASTVAWHLALQHLKMIAIHNKPEDSKLLHVMSSGLKSAATWSRVETLQICRECCGGQGFLAKNRIGAYKTDCDVDVTFEGDNTVLMQQVAKYLLDQASSRKEIPLPKRSPRDKDFLSPDHLLALFEYREWQLTSAISKDMKEKGQDGYDANLDKVVRLGWAYTERMCLELFSQKVNSADHRVQPVLATLMKIFALSRIEKDLGTFVVVGTLGSKCAEGVREQLISHCNGLVDAEDGSILLQVCDAFGLPDHVLHAPIAFNWSKL</sequence>
<dbReference type="GO" id="GO:0033540">
    <property type="term" value="P:fatty acid beta-oxidation using acyl-CoA oxidase"/>
    <property type="evidence" value="ECO:0007669"/>
    <property type="project" value="TreeGrafter"/>
</dbReference>
<dbReference type="GO" id="GO:0005504">
    <property type="term" value="F:fatty acid binding"/>
    <property type="evidence" value="ECO:0007669"/>
    <property type="project" value="TreeGrafter"/>
</dbReference>
<dbReference type="EMBL" id="HBIS01005837">
    <property type="protein sequence ID" value="CAE0611436.1"/>
    <property type="molecule type" value="Transcribed_RNA"/>
</dbReference>
<evidence type="ECO:0000313" key="16">
    <source>
        <dbReference type="EMBL" id="CAE0611436.1"/>
    </source>
</evidence>
<evidence type="ECO:0000256" key="6">
    <source>
        <dbReference type="ARBA" id="ARBA00022832"/>
    </source>
</evidence>
<evidence type="ECO:0000256" key="11">
    <source>
        <dbReference type="PIRSR" id="PIRSR000168-1"/>
    </source>
</evidence>
<dbReference type="SUPFAM" id="SSF56645">
    <property type="entry name" value="Acyl-CoA dehydrogenase NM domain-like"/>
    <property type="match status" value="1"/>
</dbReference>
<dbReference type="Gene3D" id="1.20.140.10">
    <property type="entry name" value="Butyryl-CoA Dehydrogenase, subunit A, domain 3"/>
    <property type="match status" value="2"/>
</dbReference>